<proteinExistence type="inferred from homology"/>
<evidence type="ECO:0000259" key="5">
    <source>
        <dbReference type="PROSITE" id="PS50931"/>
    </source>
</evidence>
<organism evidence="6 7">
    <name type="scientific">Shimia thalassica</name>
    <dbReference type="NCBI Taxonomy" id="1715693"/>
    <lineage>
        <taxon>Bacteria</taxon>
        <taxon>Pseudomonadati</taxon>
        <taxon>Pseudomonadota</taxon>
        <taxon>Alphaproteobacteria</taxon>
        <taxon>Rhodobacterales</taxon>
        <taxon>Roseobacteraceae</taxon>
    </lineage>
</organism>
<dbReference type="InterPro" id="IPR036388">
    <property type="entry name" value="WH-like_DNA-bd_sf"/>
</dbReference>
<dbReference type="PROSITE" id="PS50931">
    <property type="entry name" value="HTH_LYSR"/>
    <property type="match status" value="1"/>
</dbReference>
<dbReference type="FunFam" id="1.10.10.10:FF:000001">
    <property type="entry name" value="LysR family transcriptional regulator"/>
    <property type="match status" value="1"/>
</dbReference>
<accession>A0A0P1IDR0</accession>
<keyword evidence="3" id="KW-0238">DNA-binding</keyword>
<comment type="similarity">
    <text evidence="1">Belongs to the LysR transcriptional regulatory family.</text>
</comment>
<dbReference type="GeneID" id="83882100"/>
<dbReference type="SUPFAM" id="SSF46785">
    <property type="entry name" value="Winged helix' DNA-binding domain"/>
    <property type="match status" value="1"/>
</dbReference>
<dbReference type="SUPFAM" id="SSF53850">
    <property type="entry name" value="Periplasmic binding protein-like II"/>
    <property type="match status" value="1"/>
</dbReference>
<evidence type="ECO:0000313" key="6">
    <source>
        <dbReference type="EMBL" id="CUK07442.1"/>
    </source>
</evidence>
<dbReference type="PRINTS" id="PR00039">
    <property type="entry name" value="HTHLYSR"/>
</dbReference>
<dbReference type="EMBL" id="CYTW01000004">
    <property type="protein sequence ID" value="CUK07442.1"/>
    <property type="molecule type" value="Genomic_DNA"/>
</dbReference>
<sequence>MQTRFTLRQLEYFTCAAETGSIAAASRVLNVSSPSISTALTQLEDELDTPLFVRKRAQGLSLTEAGRTLAEQASKILFEASELTRLAGNASDSVQGPLRLGCLVSFAQIVVPKLRRSFEAQHAAVSLSQFELTQPDIFAALRRAEIDLSLSYAIDVPDDLEFHPIKTLPAYVMFAPEHPLSQRTIVTIEDLAEHAMVLLDLPLSADYFLSFFDATSVKPYISERTKDMAVARSLVANGFGYSIVNFRPVGTLAPDGKPLVFVPLDSNVPPIAVGVLSAKGAMKRRTCATFLQHCITEMAS</sequence>
<dbReference type="GO" id="GO:0003677">
    <property type="term" value="F:DNA binding"/>
    <property type="evidence" value="ECO:0007669"/>
    <property type="project" value="UniProtKB-KW"/>
</dbReference>
<protein>
    <submittedName>
        <fullName evidence="6">Cyn operon transcriptional activator</fullName>
    </submittedName>
</protein>
<name>A0A0P1IDR0_9RHOB</name>
<feature type="domain" description="HTH lysR-type" evidence="5">
    <location>
        <begin position="5"/>
        <end position="63"/>
    </location>
</feature>
<dbReference type="Pfam" id="PF00126">
    <property type="entry name" value="HTH_1"/>
    <property type="match status" value="1"/>
</dbReference>
<reference evidence="7" key="1">
    <citation type="submission" date="2015-09" db="EMBL/GenBank/DDBJ databases">
        <authorList>
            <person name="Rodrigo-Torres Lidia"/>
            <person name="Arahal R.David."/>
        </authorList>
    </citation>
    <scope>NUCLEOTIDE SEQUENCE [LARGE SCALE GENOMIC DNA]</scope>
    <source>
        <strain evidence="7">CECT 7735</strain>
    </source>
</reference>
<dbReference type="RefSeq" id="WP_058312293.1">
    <property type="nucleotide sequence ID" value="NZ_CYTW01000004.1"/>
</dbReference>
<dbReference type="Proteomes" id="UP000051870">
    <property type="component" value="Unassembled WGS sequence"/>
</dbReference>
<dbReference type="Gene3D" id="3.40.190.10">
    <property type="entry name" value="Periplasmic binding protein-like II"/>
    <property type="match status" value="2"/>
</dbReference>
<evidence type="ECO:0000256" key="2">
    <source>
        <dbReference type="ARBA" id="ARBA00023015"/>
    </source>
</evidence>
<dbReference type="STRING" id="1715693.PH7735_03111"/>
<keyword evidence="2" id="KW-0805">Transcription regulation</keyword>
<gene>
    <name evidence="6" type="primary">cynR_2</name>
    <name evidence="6" type="ORF">PH7735_03111</name>
</gene>
<dbReference type="Gene3D" id="1.10.10.10">
    <property type="entry name" value="Winged helix-like DNA-binding domain superfamily/Winged helix DNA-binding domain"/>
    <property type="match status" value="1"/>
</dbReference>
<keyword evidence="7" id="KW-1185">Reference proteome</keyword>
<dbReference type="AlphaFoldDB" id="A0A0P1IDR0"/>
<dbReference type="InterPro" id="IPR005119">
    <property type="entry name" value="LysR_subst-bd"/>
</dbReference>
<evidence type="ECO:0000313" key="7">
    <source>
        <dbReference type="Proteomes" id="UP000051870"/>
    </source>
</evidence>
<dbReference type="InterPro" id="IPR036390">
    <property type="entry name" value="WH_DNA-bd_sf"/>
</dbReference>
<evidence type="ECO:0000256" key="1">
    <source>
        <dbReference type="ARBA" id="ARBA00009437"/>
    </source>
</evidence>
<evidence type="ECO:0000256" key="3">
    <source>
        <dbReference type="ARBA" id="ARBA00023125"/>
    </source>
</evidence>
<dbReference type="Pfam" id="PF03466">
    <property type="entry name" value="LysR_substrate"/>
    <property type="match status" value="1"/>
</dbReference>
<dbReference type="PANTHER" id="PTHR30346">
    <property type="entry name" value="TRANSCRIPTIONAL DUAL REGULATOR HCAR-RELATED"/>
    <property type="match status" value="1"/>
</dbReference>
<evidence type="ECO:0000256" key="4">
    <source>
        <dbReference type="ARBA" id="ARBA00023163"/>
    </source>
</evidence>
<keyword evidence="4" id="KW-0804">Transcription</keyword>
<dbReference type="InterPro" id="IPR000847">
    <property type="entry name" value="LysR_HTH_N"/>
</dbReference>
<dbReference type="PANTHER" id="PTHR30346:SF0">
    <property type="entry name" value="HCA OPERON TRANSCRIPTIONAL ACTIVATOR HCAR"/>
    <property type="match status" value="1"/>
</dbReference>
<dbReference type="GO" id="GO:0032993">
    <property type="term" value="C:protein-DNA complex"/>
    <property type="evidence" value="ECO:0007669"/>
    <property type="project" value="TreeGrafter"/>
</dbReference>
<dbReference type="GO" id="GO:0003700">
    <property type="term" value="F:DNA-binding transcription factor activity"/>
    <property type="evidence" value="ECO:0007669"/>
    <property type="project" value="InterPro"/>
</dbReference>